<dbReference type="EMBL" id="SZVO01000024">
    <property type="protein sequence ID" value="TKT86584.1"/>
    <property type="molecule type" value="Genomic_DNA"/>
</dbReference>
<gene>
    <name evidence="2" type="ORF">FDK13_32345</name>
</gene>
<evidence type="ECO:0000313" key="2">
    <source>
        <dbReference type="EMBL" id="TKT86584.1"/>
    </source>
</evidence>
<dbReference type="Gene3D" id="2.120.10.10">
    <property type="match status" value="1"/>
</dbReference>
<feature type="domain" description="Sialidase" evidence="1">
    <location>
        <begin position="70"/>
        <end position="331"/>
    </location>
</feature>
<dbReference type="InterPro" id="IPR011040">
    <property type="entry name" value="Sialidase"/>
</dbReference>
<accession>A0A4U6CYT3</accession>
<name>A0A4U6CYT3_9BACT</name>
<evidence type="ECO:0000313" key="3">
    <source>
        <dbReference type="Proteomes" id="UP000304900"/>
    </source>
</evidence>
<dbReference type="PANTHER" id="PTHR43752:SF2">
    <property type="entry name" value="BNR_ASP-BOX REPEAT FAMILY PROTEIN"/>
    <property type="match status" value="1"/>
</dbReference>
<dbReference type="SUPFAM" id="SSF50939">
    <property type="entry name" value="Sialidases"/>
    <property type="match status" value="1"/>
</dbReference>
<dbReference type="InterPro" id="IPR036278">
    <property type="entry name" value="Sialidase_sf"/>
</dbReference>
<dbReference type="CDD" id="cd15482">
    <property type="entry name" value="Sialidase_non-viral"/>
    <property type="match status" value="1"/>
</dbReference>
<reference evidence="2 3" key="1">
    <citation type="submission" date="2019-05" db="EMBL/GenBank/DDBJ databases">
        <title>Dyadobacter AR-3-8 sp. nov., isolated from arctic soil.</title>
        <authorList>
            <person name="Chaudhary D.K."/>
        </authorList>
    </citation>
    <scope>NUCLEOTIDE SEQUENCE [LARGE SCALE GENOMIC DNA]</scope>
    <source>
        <strain evidence="2 3">AR-3-8</strain>
    </source>
</reference>
<sequence length="362" mass="40546">MVIYMLLILFSSDVVAQHDPEVVKDIVLDIKSKRDNPRNSEGDFITLKGRRIMFLYSRYSGSSSGDFSPADLSVRFSDDGGKTWTDKDTVLVKNEGKMNIMSVSLLRMANDQIAMIYARKNSLDDCIPFIRISKDEGKTWGAAKPCITDEKGYFVVNNSRVKQLRNGRILLPVSMHKTAGKKWSNRGTIRCYFSDDNGISWKSGQSVPNPDSVITQEPGVVELKNGEIMMNMRANGGVQYLSFSKDHAQSWSQVVPSTIPSPISPATIARIPSTGDLILIWNNNGLKGEGYFKSKRTPLTIAVSKDEGKTWQHRKIIEKDPDGTFCYTAVHFFKDYVLLGYGMGAGLEDCRIVRIKLTDIYN</sequence>
<dbReference type="Pfam" id="PF13088">
    <property type="entry name" value="BNR_2"/>
    <property type="match status" value="1"/>
</dbReference>
<dbReference type="OrthoDB" id="7294637at2"/>
<organism evidence="2 3">
    <name type="scientific">Dyadobacter frigoris</name>
    <dbReference type="NCBI Taxonomy" id="2576211"/>
    <lineage>
        <taxon>Bacteria</taxon>
        <taxon>Pseudomonadati</taxon>
        <taxon>Bacteroidota</taxon>
        <taxon>Cytophagia</taxon>
        <taxon>Cytophagales</taxon>
        <taxon>Spirosomataceae</taxon>
        <taxon>Dyadobacter</taxon>
    </lineage>
</organism>
<protein>
    <submittedName>
        <fullName evidence="2">Exo-alpha-sialidase</fullName>
    </submittedName>
</protein>
<comment type="caution">
    <text evidence="2">The sequence shown here is derived from an EMBL/GenBank/DDBJ whole genome shotgun (WGS) entry which is preliminary data.</text>
</comment>
<evidence type="ECO:0000259" key="1">
    <source>
        <dbReference type="Pfam" id="PF13088"/>
    </source>
</evidence>
<dbReference type="Proteomes" id="UP000304900">
    <property type="component" value="Unassembled WGS sequence"/>
</dbReference>
<dbReference type="PANTHER" id="PTHR43752">
    <property type="entry name" value="BNR/ASP-BOX REPEAT FAMILY PROTEIN"/>
    <property type="match status" value="1"/>
</dbReference>
<keyword evidence="3" id="KW-1185">Reference proteome</keyword>
<dbReference type="AlphaFoldDB" id="A0A4U6CYT3"/>
<proteinExistence type="predicted"/>